<dbReference type="PANTHER" id="PTHR23063:SF52">
    <property type="entry name" value="LYSOPHOSPHATIDYLCHOLINE ACYLTRANSFERASE"/>
    <property type="match status" value="1"/>
</dbReference>
<dbReference type="EMBL" id="NEDP02076750">
    <property type="protein sequence ID" value="OWF34743.1"/>
    <property type="molecule type" value="Genomic_DNA"/>
</dbReference>
<comment type="function">
    <text evidence="19">In molluscan muscle, calcium regulation is associated with myosin rather than with actin. Muscle myosin contains two types of light chains: the catalytic light chain, essential for ATPase activity, and the regulatory light chain, a calcium-binding protein responsible for Ca(2+) dependent binding and Ca(2+) dependent Mg-ATPase activity.</text>
</comment>
<name>A0A210PE32_MIZYE</name>
<evidence type="ECO:0000256" key="2">
    <source>
        <dbReference type="ARBA" id="ARBA00005074"/>
    </source>
</evidence>
<dbReference type="PANTHER" id="PTHR23063">
    <property type="entry name" value="PHOSPHOLIPID ACYLTRANSFERASE"/>
    <property type="match status" value="1"/>
</dbReference>
<proteinExistence type="inferred from homology"/>
<evidence type="ECO:0000256" key="7">
    <source>
        <dbReference type="ARBA" id="ARBA00022737"/>
    </source>
</evidence>
<dbReference type="FunFam" id="1.10.238.10:FF:000003">
    <property type="entry name" value="Calmodulin A"/>
    <property type="match status" value="1"/>
</dbReference>
<dbReference type="GO" id="GO:0005509">
    <property type="term" value="F:calcium ion binding"/>
    <property type="evidence" value="ECO:0007669"/>
    <property type="project" value="InterPro"/>
</dbReference>
<dbReference type="Gene3D" id="1.10.238.10">
    <property type="entry name" value="EF-hand"/>
    <property type="match status" value="1"/>
</dbReference>
<dbReference type="UniPathway" id="UPA00085"/>
<dbReference type="InterPro" id="IPR011992">
    <property type="entry name" value="EF-hand-dom_pair"/>
</dbReference>
<dbReference type="InterPro" id="IPR002123">
    <property type="entry name" value="Plipid/glycerol_acylTrfase"/>
</dbReference>
<keyword evidence="10" id="KW-0443">Lipid metabolism</keyword>
<dbReference type="Proteomes" id="UP000242188">
    <property type="component" value="Unassembled WGS sequence"/>
</dbReference>
<dbReference type="CDD" id="cd00051">
    <property type="entry name" value="EFh"/>
    <property type="match status" value="2"/>
</dbReference>
<evidence type="ECO:0000256" key="17">
    <source>
        <dbReference type="ARBA" id="ARBA00023315"/>
    </source>
</evidence>
<keyword evidence="7" id="KW-0677">Repeat</keyword>
<feature type="domain" description="EF-hand" evidence="22">
    <location>
        <begin position="406"/>
        <end position="441"/>
    </location>
</feature>
<keyword evidence="17 23" id="KW-0012">Acyltransferase</keyword>
<evidence type="ECO:0000256" key="8">
    <source>
        <dbReference type="ARBA" id="ARBA00022837"/>
    </source>
</evidence>
<dbReference type="SUPFAM" id="SSF47473">
    <property type="entry name" value="EF-hand"/>
    <property type="match status" value="1"/>
</dbReference>
<evidence type="ECO:0000256" key="12">
    <source>
        <dbReference type="ARBA" id="ARBA00023136"/>
    </source>
</evidence>
<evidence type="ECO:0000256" key="15">
    <source>
        <dbReference type="ARBA" id="ARBA00023209"/>
    </source>
</evidence>
<keyword evidence="6 21" id="KW-0812">Transmembrane</keyword>
<keyword evidence="16" id="KW-1208">Phospholipid metabolism</keyword>
<dbReference type="GO" id="GO:0016459">
    <property type="term" value="C:myosin complex"/>
    <property type="evidence" value="ECO:0007669"/>
    <property type="project" value="UniProtKB-KW"/>
</dbReference>
<dbReference type="OrthoDB" id="272512at2759"/>
<accession>A0A210PE32</accession>
<dbReference type="GO" id="GO:0005783">
    <property type="term" value="C:endoplasmic reticulum"/>
    <property type="evidence" value="ECO:0007669"/>
    <property type="project" value="TreeGrafter"/>
</dbReference>
<dbReference type="PROSITE" id="PS00018">
    <property type="entry name" value="EF_HAND_1"/>
    <property type="match status" value="1"/>
</dbReference>
<comment type="subcellular location">
    <subcellularLocation>
        <location evidence="1">Membrane</location>
    </subcellularLocation>
</comment>
<comment type="pathway">
    <text evidence="2">Lipid metabolism; phospholipid metabolism.</text>
</comment>
<dbReference type="GO" id="GO:0016020">
    <property type="term" value="C:membrane"/>
    <property type="evidence" value="ECO:0007669"/>
    <property type="project" value="UniProtKB-SubCell"/>
</dbReference>
<dbReference type="GO" id="GO:0008654">
    <property type="term" value="P:phospholipid biosynthetic process"/>
    <property type="evidence" value="ECO:0007669"/>
    <property type="project" value="UniProtKB-KW"/>
</dbReference>
<keyword evidence="24" id="KW-1185">Reference proteome</keyword>
<dbReference type="Pfam" id="PF13499">
    <property type="entry name" value="EF-hand_7"/>
    <property type="match status" value="1"/>
</dbReference>
<dbReference type="InterPro" id="IPR018247">
    <property type="entry name" value="EF_Hand_1_Ca_BS"/>
</dbReference>
<sequence>MKRNVGIPRQTSLATPVVPNPFVHQIDLTNVDKIRIALMSIFVVPLRLIFCAIFLLSGFVLATIALAFRTPEEKQKPLCGWRNIFRPLVVLMCRGLFLAGGFHWVTIKGKRVCAAEAPILTLVPHSTYFDALPVVALELTTIVAKSQAEKVPFFGTLMAFTQPVYVNREDPNSRQNTIKEINRRAKSGGQWPQIIIFPEGTCTNRKAVINFKSGAFYPCMPVQPVCIRYPNKMDTYTWTWEGPGAFTCFWLTLCNFHNAMEIEFLPVISPNEEEKDNVKLFAERVRRTMAECLGVPTTDHSFDDCRLMKQAGKLKLPLSTGLVEFSKLHNKLGVKLQDLQSMLERYSSIAQSNTGVITLDQFAKYLHLPKSEALEQVFALYDRNSSGVIDFREYVIGLSLVSSPVNTEETIKLAFQLFDKEDKGYISRDDLTMILHNAFGMEDVDRLFEQVDTKNDEKITYDEFKAFAELNPEYAKLFTTYREAKVAPGNGHAAHVKSE</sequence>
<protein>
    <recommendedName>
        <fullName evidence="20">Sulfhydryl light chain</fullName>
    </recommendedName>
</protein>
<keyword evidence="11" id="KW-0518">Myosin</keyword>
<evidence type="ECO:0000256" key="9">
    <source>
        <dbReference type="ARBA" id="ARBA00022989"/>
    </source>
</evidence>
<evidence type="ECO:0000256" key="4">
    <source>
        <dbReference type="ARBA" id="ARBA00022516"/>
    </source>
</evidence>
<evidence type="ECO:0000313" key="23">
    <source>
        <dbReference type="EMBL" id="OWF34743.1"/>
    </source>
</evidence>
<evidence type="ECO:0000256" key="3">
    <source>
        <dbReference type="ARBA" id="ARBA00008655"/>
    </source>
</evidence>
<dbReference type="CDD" id="cd07991">
    <property type="entry name" value="LPLAT_LPCAT1-like"/>
    <property type="match status" value="1"/>
</dbReference>
<evidence type="ECO:0000256" key="10">
    <source>
        <dbReference type="ARBA" id="ARBA00023098"/>
    </source>
</evidence>
<evidence type="ECO:0000259" key="22">
    <source>
        <dbReference type="PROSITE" id="PS50222"/>
    </source>
</evidence>
<evidence type="ECO:0000256" key="6">
    <source>
        <dbReference type="ARBA" id="ARBA00022692"/>
    </source>
</evidence>
<reference evidence="23 24" key="1">
    <citation type="journal article" date="2017" name="Nat. Ecol. Evol.">
        <title>Scallop genome provides insights into evolution of bilaterian karyotype and development.</title>
        <authorList>
            <person name="Wang S."/>
            <person name="Zhang J."/>
            <person name="Jiao W."/>
            <person name="Li J."/>
            <person name="Xun X."/>
            <person name="Sun Y."/>
            <person name="Guo X."/>
            <person name="Huan P."/>
            <person name="Dong B."/>
            <person name="Zhang L."/>
            <person name="Hu X."/>
            <person name="Sun X."/>
            <person name="Wang J."/>
            <person name="Zhao C."/>
            <person name="Wang Y."/>
            <person name="Wang D."/>
            <person name="Huang X."/>
            <person name="Wang R."/>
            <person name="Lv J."/>
            <person name="Li Y."/>
            <person name="Zhang Z."/>
            <person name="Liu B."/>
            <person name="Lu W."/>
            <person name="Hui Y."/>
            <person name="Liang J."/>
            <person name="Zhou Z."/>
            <person name="Hou R."/>
            <person name="Li X."/>
            <person name="Liu Y."/>
            <person name="Li H."/>
            <person name="Ning X."/>
            <person name="Lin Y."/>
            <person name="Zhao L."/>
            <person name="Xing Q."/>
            <person name="Dou J."/>
            <person name="Li Y."/>
            <person name="Mao J."/>
            <person name="Guo H."/>
            <person name="Dou H."/>
            <person name="Li T."/>
            <person name="Mu C."/>
            <person name="Jiang W."/>
            <person name="Fu Q."/>
            <person name="Fu X."/>
            <person name="Miao Y."/>
            <person name="Liu J."/>
            <person name="Yu Q."/>
            <person name="Li R."/>
            <person name="Liao H."/>
            <person name="Li X."/>
            <person name="Kong Y."/>
            <person name="Jiang Z."/>
            <person name="Chourrout D."/>
            <person name="Li R."/>
            <person name="Bao Z."/>
        </authorList>
    </citation>
    <scope>NUCLEOTIDE SEQUENCE [LARGE SCALE GENOMIC DNA]</scope>
    <source>
        <strain evidence="23 24">PY_sf001</strain>
    </source>
</reference>
<feature type="domain" description="EF-hand" evidence="22">
    <location>
        <begin position="442"/>
        <end position="474"/>
    </location>
</feature>
<comment type="similarity">
    <text evidence="3">Belongs to the 1-acyl-sn-glycerol-3-phosphate acyltransferase family.</text>
</comment>
<keyword evidence="8" id="KW-0106">Calcium</keyword>
<evidence type="ECO:0000256" key="5">
    <source>
        <dbReference type="ARBA" id="ARBA00022679"/>
    </source>
</evidence>
<feature type="domain" description="EF-hand" evidence="22">
    <location>
        <begin position="369"/>
        <end position="404"/>
    </location>
</feature>
<keyword evidence="13" id="KW-0505">Motor protein</keyword>
<dbReference type="STRING" id="6573.A0A210PE32"/>
<evidence type="ECO:0000256" key="18">
    <source>
        <dbReference type="ARBA" id="ARBA00025707"/>
    </source>
</evidence>
<evidence type="ECO:0000256" key="14">
    <source>
        <dbReference type="ARBA" id="ARBA00023179"/>
    </source>
</evidence>
<dbReference type="InterPro" id="IPR045252">
    <property type="entry name" value="LPCAT1-like"/>
</dbReference>
<dbReference type="PROSITE" id="PS50222">
    <property type="entry name" value="EF_HAND_2"/>
    <property type="match status" value="3"/>
</dbReference>
<dbReference type="SUPFAM" id="SSF69593">
    <property type="entry name" value="Glycerol-3-phosphate (1)-acyltransferase"/>
    <property type="match status" value="1"/>
</dbReference>
<dbReference type="PRINTS" id="PR00450">
    <property type="entry name" value="RECOVERIN"/>
</dbReference>
<dbReference type="Pfam" id="PF01553">
    <property type="entry name" value="Acyltransferase"/>
    <property type="match status" value="1"/>
</dbReference>
<keyword evidence="15" id="KW-0594">Phospholipid biosynthesis</keyword>
<feature type="transmembrane region" description="Helical" evidence="21">
    <location>
        <begin position="46"/>
        <end position="68"/>
    </location>
</feature>
<keyword evidence="5 23" id="KW-0808">Transferase</keyword>
<comment type="pathway">
    <text evidence="18">Phospholipid metabolism.</text>
</comment>
<evidence type="ECO:0000313" key="24">
    <source>
        <dbReference type="Proteomes" id="UP000242188"/>
    </source>
</evidence>
<keyword evidence="4" id="KW-0444">Lipid biosynthesis</keyword>
<evidence type="ECO:0000256" key="13">
    <source>
        <dbReference type="ARBA" id="ARBA00023175"/>
    </source>
</evidence>
<dbReference type="InterPro" id="IPR002048">
    <property type="entry name" value="EF_hand_dom"/>
</dbReference>
<evidence type="ECO:0000256" key="16">
    <source>
        <dbReference type="ARBA" id="ARBA00023264"/>
    </source>
</evidence>
<evidence type="ECO:0000256" key="21">
    <source>
        <dbReference type="SAM" id="Phobius"/>
    </source>
</evidence>
<comment type="caution">
    <text evidence="23">The sequence shown here is derived from an EMBL/GenBank/DDBJ whole genome shotgun (WGS) entry which is preliminary data.</text>
</comment>
<dbReference type="SMART" id="SM00054">
    <property type="entry name" value="EFh"/>
    <property type="match status" value="3"/>
</dbReference>
<gene>
    <name evidence="23" type="ORF">KP79_PYT14140</name>
</gene>
<organism evidence="23 24">
    <name type="scientific">Mizuhopecten yessoensis</name>
    <name type="common">Japanese scallop</name>
    <name type="synonym">Patinopecten yessoensis</name>
    <dbReference type="NCBI Taxonomy" id="6573"/>
    <lineage>
        <taxon>Eukaryota</taxon>
        <taxon>Metazoa</taxon>
        <taxon>Spiralia</taxon>
        <taxon>Lophotrochozoa</taxon>
        <taxon>Mollusca</taxon>
        <taxon>Bivalvia</taxon>
        <taxon>Autobranchia</taxon>
        <taxon>Pteriomorphia</taxon>
        <taxon>Pectinida</taxon>
        <taxon>Pectinoidea</taxon>
        <taxon>Pectinidae</taxon>
        <taxon>Mizuhopecten</taxon>
    </lineage>
</organism>
<dbReference type="AlphaFoldDB" id="A0A210PE32"/>
<keyword evidence="9 21" id="KW-1133">Transmembrane helix</keyword>
<dbReference type="GO" id="GO:0008374">
    <property type="term" value="F:O-acyltransferase activity"/>
    <property type="evidence" value="ECO:0007669"/>
    <property type="project" value="InterPro"/>
</dbReference>
<keyword evidence="12 21" id="KW-0472">Membrane</keyword>
<dbReference type="SMART" id="SM00563">
    <property type="entry name" value="PlsC"/>
    <property type="match status" value="1"/>
</dbReference>
<evidence type="ECO:0000256" key="19">
    <source>
        <dbReference type="ARBA" id="ARBA00049593"/>
    </source>
</evidence>
<evidence type="ECO:0000256" key="11">
    <source>
        <dbReference type="ARBA" id="ARBA00023123"/>
    </source>
</evidence>
<evidence type="ECO:0000256" key="1">
    <source>
        <dbReference type="ARBA" id="ARBA00004370"/>
    </source>
</evidence>
<keyword evidence="14" id="KW-0514">Muscle protein</keyword>
<dbReference type="GO" id="GO:0042171">
    <property type="term" value="F:lysophosphatidic acid acyltransferase activity"/>
    <property type="evidence" value="ECO:0007669"/>
    <property type="project" value="TreeGrafter"/>
</dbReference>
<evidence type="ECO:0000256" key="20">
    <source>
        <dbReference type="ARBA" id="ARBA00078496"/>
    </source>
</evidence>
<dbReference type="Pfam" id="PF13202">
    <property type="entry name" value="EF-hand_5"/>
    <property type="match status" value="1"/>
</dbReference>